<comment type="similarity">
    <text evidence="4">Belongs to the protein-tyrosine phosphatase family. Non-receptor class CDC14 subfamily.</text>
</comment>
<dbReference type="Ensembl" id="ENSPFOT00000027602.1">
    <property type="protein sequence ID" value="ENSPFOP00000022872.1"/>
    <property type="gene ID" value="ENSPFOG00000005008.2"/>
</dbReference>
<evidence type="ECO:0000256" key="11">
    <source>
        <dbReference type="ARBA" id="ARBA00023242"/>
    </source>
</evidence>
<evidence type="ECO:0000256" key="5">
    <source>
        <dbReference type="ARBA" id="ARBA00022490"/>
    </source>
</evidence>
<keyword evidence="5" id="KW-0963">Cytoplasm</keyword>
<dbReference type="PROSITE" id="PS50056">
    <property type="entry name" value="TYR_PHOSPHATASE_2"/>
    <property type="match status" value="1"/>
</dbReference>
<evidence type="ECO:0000256" key="2">
    <source>
        <dbReference type="ARBA" id="ARBA00004300"/>
    </source>
</evidence>
<dbReference type="GO" id="GO:0007605">
    <property type="term" value="P:sensory perception of sound"/>
    <property type="evidence" value="ECO:0007669"/>
    <property type="project" value="UniProtKB-ARBA"/>
</dbReference>
<dbReference type="PROSITE" id="PS50054">
    <property type="entry name" value="TYR_PHOSPHATASE_DUAL"/>
    <property type="match status" value="1"/>
</dbReference>
<dbReference type="EMBL" id="AYCK01013010">
    <property type="status" value="NOT_ANNOTATED_CDS"/>
    <property type="molecule type" value="Genomic_DNA"/>
</dbReference>
<evidence type="ECO:0000256" key="9">
    <source>
        <dbReference type="ARBA" id="ARBA00022912"/>
    </source>
</evidence>
<dbReference type="InterPro" id="IPR029021">
    <property type="entry name" value="Prot-tyrosine_phosphatase-like"/>
</dbReference>
<evidence type="ECO:0000313" key="21">
    <source>
        <dbReference type="Proteomes" id="UP000028760"/>
    </source>
</evidence>
<name>A0A096LUN1_POEFO</name>
<dbReference type="InterPro" id="IPR044506">
    <property type="entry name" value="CDC14_C"/>
</dbReference>
<comment type="catalytic activity">
    <reaction evidence="16">
        <text>O-phospho-L-threonyl-[protein] + H2O = L-threonyl-[protein] + phosphate</text>
        <dbReference type="Rhea" id="RHEA:47004"/>
        <dbReference type="Rhea" id="RHEA-COMP:11060"/>
        <dbReference type="Rhea" id="RHEA-COMP:11605"/>
        <dbReference type="ChEBI" id="CHEBI:15377"/>
        <dbReference type="ChEBI" id="CHEBI:30013"/>
        <dbReference type="ChEBI" id="CHEBI:43474"/>
        <dbReference type="ChEBI" id="CHEBI:61977"/>
        <dbReference type="EC" id="3.1.3.16"/>
    </reaction>
</comment>
<reference evidence="21" key="1">
    <citation type="submission" date="2013-10" db="EMBL/GenBank/DDBJ databases">
        <authorList>
            <person name="Schartl M."/>
            <person name="Warren W."/>
        </authorList>
    </citation>
    <scope>NUCLEOTIDE SEQUENCE [LARGE SCALE GENOMIC DNA]</scope>
    <source>
        <strain evidence="21">female</strain>
    </source>
</reference>
<dbReference type="SMART" id="SM00195">
    <property type="entry name" value="DSPc"/>
    <property type="match status" value="1"/>
</dbReference>
<proteinExistence type="inferred from homology"/>
<comment type="catalytic activity">
    <reaction evidence="15">
        <text>O-phospho-L-seryl-[protein] + H2O = L-seryl-[protein] + phosphate</text>
        <dbReference type="Rhea" id="RHEA:20629"/>
        <dbReference type="Rhea" id="RHEA-COMP:9863"/>
        <dbReference type="Rhea" id="RHEA-COMP:11604"/>
        <dbReference type="ChEBI" id="CHEBI:15377"/>
        <dbReference type="ChEBI" id="CHEBI:29999"/>
        <dbReference type="ChEBI" id="CHEBI:43474"/>
        <dbReference type="ChEBI" id="CHEBI:83421"/>
        <dbReference type="EC" id="3.1.3.16"/>
    </reaction>
</comment>
<dbReference type="InterPro" id="IPR016130">
    <property type="entry name" value="Tyr_Pase_AS"/>
</dbReference>
<reference evidence="20" key="3">
    <citation type="submission" date="2025-09" db="UniProtKB">
        <authorList>
            <consortium name="Ensembl"/>
        </authorList>
    </citation>
    <scope>IDENTIFICATION</scope>
</reference>
<keyword evidence="11" id="KW-0539">Nucleus</keyword>
<dbReference type="CDD" id="cd17657">
    <property type="entry name" value="CDC14_N"/>
    <property type="match status" value="1"/>
</dbReference>
<evidence type="ECO:0000256" key="3">
    <source>
        <dbReference type="ARBA" id="ARBA00004647"/>
    </source>
</evidence>
<dbReference type="GeneTree" id="ENSGT00940000155899"/>
<dbReference type="SUPFAM" id="SSF52799">
    <property type="entry name" value="(Phosphotyrosine protein) phosphatases II"/>
    <property type="match status" value="2"/>
</dbReference>
<evidence type="ECO:0000256" key="7">
    <source>
        <dbReference type="ARBA" id="ARBA00022618"/>
    </source>
</evidence>
<dbReference type="FunFam" id="3.90.190.10:FF:000006">
    <property type="entry name" value="Dual specificity protein phosphatase CDC14B"/>
    <property type="match status" value="1"/>
</dbReference>
<comment type="subcellular location">
    <subcellularLocation>
        <location evidence="14">Cell projection</location>
        <location evidence="14">Kinocilium</location>
    </subcellularLocation>
    <subcellularLocation>
        <location evidence="2">Cytoplasm</location>
        <location evidence="2">Cytoskeleton</location>
        <location evidence="2">Microtubule organizing center</location>
        <location evidence="2">Centrosome</location>
    </subcellularLocation>
    <subcellularLocation>
        <location evidence="3">Cytoplasm</location>
        <location evidence="3">Cytoskeleton</location>
        <location evidence="3">Spindle pole</location>
    </subcellularLocation>
    <subcellularLocation>
        <location evidence="1">Nucleus</location>
    </subcellularLocation>
</comment>
<keyword evidence="10" id="KW-0206">Cytoskeleton</keyword>
<dbReference type="InterPro" id="IPR020422">
    <property type="entry name" value="TYR_PHOSPHATASE_DUAL_dom"/>
</dbReference>
<evidence type="ECO:0000259" key="18">
    <source>
        <dbReference type="PROSITE" id="PS50054"/>
    </source>
</evidence>
<dbReference type="EMBL" id="AYCK01013009">
    <property type="status" value="NOT_ANNOTATED_CDS"/>
    <property type="molecule type" value="Genomic_DNA"/>
</dbReference>
<keyword evidence="7" id="KW-0132">Cell division</keyword>
<dbReference type="GO" id="GO:0005813">
    <property type="term" value="C:centrosome"/>
    <property type="evidence" value="ECO:0007669"/>
    <property type="project" value="UniProtKB-SubCell"/>
</dbReference>
<reference evidence="20" key="2">
    <citation type="submission" date="2025-08" db="UniProtKB">
        <authorList>
            <consortium name="Ensembl"/>
        </authorList>
    </citation>
    <scope>IDENTIFICATION</scope>
</reference>
<dbReference type="InterPro" id="IPR050561">
    <property type="entry name" value="PTP"/>
</dbReference>
<dbReference type="Pfam" id="PF00782">
    <property type="entry name" value="DSPc"/>
    <property type="match status" value="1"/>
</dbReference>
<dbReference type="InterPro" id="IPR000387">
    <property type="entry name" value="Tyr_Pase_dom"/>
</dbReference>
<dbReference type="PROSITE" id="PS00383">
    <property type="entry name" value="TYR_PHOSPHATASE_1"/>
    <property type="match status" value="1"/>
</dbReference>
<evidence type="ECO:0000256" key="16">
    <source>
        <dbReference type="ARBA" id="ARBA00048336"/>
    </source>
</evidence>
<evidence type="ECO:0000313" key="20">
    <source>
        <dbReference type="Ensembl" id="ENSPFOP00000022872.1"/>
    </source>
</evidence>
<accession>A0A096LUN1</accession>
<feature type="domain" description="Tyrosine specific protein phosphatases" evidence="19">
    <location>
        <begin position="272"/>
        <end position="334"/>
    </location>
</feature>
<feature type="region of interest" description="Disordered" evidence="17">
    <location>
        <begin position="554"/>
        <end position="574"/>
    </location>
</feature>
<evidence type="ECO:0000256" key="14">
    <source>
        <dbReference type="ARBA" id="ARBA00037822"/>
    </source>
</evidence>
<dbReference type="GO" id="GO:0060091">
    <property type="term" value="C:kinocilium"/>
    <property type="evidence" value="ECO:0007669"/>
    <property type="project" value="UniProtKB-SubCell"/>
</dbReference>
<keyword evidence="13" id="KW-0131">Cell cycle</keyword>
<evidence type="ECO:0000256" key="17">
    <source>
        <dbReference type="SAM" id="MobiDB-lite"/>
    </source>
</evidence>
<keyword evidence="8" id="KW-0378">Hydrolase</keyword>
<organism evidence="20 21">
    <name type="scientific">Poecilia formosa</name>
    <name type="common">Amazon molly</name>
    <name type="synonym">Limia formosa</name>
    <dbReference type="NCBI Taxonomy" id="48698"/>
    <lineage>
        <taxon>Eukaryota</taxon>
        <taxon>Metazoa</taxon>
        <taxon>Chordata</taxon>
        <taxon>Craniata</taxon>
        <taxon>Vertebrata</taxon>
        <taxon>Euteleostomi</taxon>
        <taxon>Actinopterygii</taxon>
        <taxon>Neopterygii</taxon>
        <taxon>Teleostei</taxon>
        <taxon>Neoteleostei</taxon>
        <taxon>Acanthomorphata</taxon>
        <taxon>Ovalentaria</taxon>
        <taxon>Atherinomorphae</taxon>
        <taxon>Cyprinodontiformes</taxon>
        <taxon>Poeciliidae</taxon>
        <taxon>Poeciliinae</taxon>
        <taxon>Poecilia</taxon>
    </lineage>
</organism>
<dbReference type="GO" id="GO:0004722">
    <property type="term" value="F:protein serine/threonine phosphatase activity"/>
    <property type="evidence" value="ECO:0007669"/>
    <property type="project" value="UniProtKB-EC"/>
</dbReference>
<dbReference type="GO" id="GO:0005634">
    <property type="term" value="C:nucleus"/>
    <property type="evidence" value="ECO:0007669"/>
    <property type="project" value="UniProtKB-SubCell"/>
</dbReference>
<evidence type="ECO:0000256" key="12">
    <source>
        <dbReference type="ARBA" id="ARBA00023273"/>
    </source>
</evidence>
<dbReference type="GO" id="GO:0000922">
    <property type="term" value="C:spindle pole"/>
    <property type="evidence" value="ECO:0007669"/>
    <property type="project" value="UniProtKB-SubCell"/>
</dbReference>
<feature type="region of interest" description="Disordered" evidence="17">
    <location>
        <begin position="407"/>
        <end position="478"/>
    </location>
</feature>
<keyword evidence="21" id="KW-1185">Reference proteome</keyword>
<evidence type="ECO:0000256" key="1">
    <source>
        <dbReference type="ARBA" id="ARBA00004123"/>
    </source>
</evidence>
<dbReference type="PANTHER" id="PTHR23339">
    <property type="entry name" value="TYROSINE SPECIFIC PROTEIN PHOSPHATASE AND DUAL SPECIFICITY PROTEIN PHOSPHATASE"/>
    <property type="match status" value="1"/>
</dbReference>
<dbReference type="AlphaFoldDB" id="A0A096LUN1"/>
<dbReference type="Proteomes" id="UP000028760">
    <property type="component" value="Unassembled WGS sequence"/>
</dbReference>
<evidence type="ECO:0000256" key="8">
    <source>
        <dbReference type="ARBA" id="ARBA00022801"/>
    </source>
</evidence>
<protein>
    <submittedName>
        <fullName evidence="20">Cell division cycle 14Ab</fullName>
    </submittedName>
</protein>
<keyword evidence="6" id="KW-0597">Phosphoprotein</keyword>
<dbReference type="GO" id="GO:0051301">
    <property type="term" value="P:cell division"/>
    <property type="evidence" value="ECO:0007669"/>
    <property type="project" value="UniProtKB-KW"/>
</dbReference>
<evidence type="ECO:0000256" key="10">
    <source>
        <dbReference type="ARBA" id="ARBA00023212"/>
    </source>
</evidence>
<dbReference type="Pfam" id="PF14671">
    <property type="entry name" value="DSPn"/>
    <property type="match status" value="1"/>
</dbReference>
<keyword evidence="9" id="KW-0904">Protein phosphatase</keyword>
<evidence type="ECO:0000256" key="6">
    <source>
        <dbReference type="ARBA" id="ARBA00022553"/>
    </source>
</evidence>
<dbReference type="Gene3D" id="3.90.190.10">
    <property type="entry name" value="Protein tyrosine phosphatase superfamily"/>
    <property type="match status" value="2"/>
</dbReference>
<keyword evidence="12" id="KW-0966">Cell projection</keyword>
<feature type="domain" description="Tyrosine-protein phosphatase" evidence="18">
    <location>
        <begin position="189"/>
        <end position="347"/>
    </location>
</feature>
<dbReference type="FunFam" id="3.90.190.10:FF:000032">
    <property type="entry name" value="dual specificity protein phosphatase CDC14A isoform X1"/>
    <property type="match status" value="1"/>
</dbReference>
<dbReference type="InterPro" id="IPR000340">
    <property type="entry name" value="Dual-sp_phosphatase_cat-dom"/>
</dbReference>
<evidence type="ECO:0000259" key="19">
    <source>
        <dbReference type="PROSITE" id="PS50056"/>
    </source>
</evidence>
<evidence type="ECO:0000256" key="13">
    <source>
        <dbReference type="ARBA" id="ARBA00023306"/>
    </source>
</evidence>
<dbReference type="CDD" id="cd14499">
    <property type="entry name" value="CDC14_C"/>
    <property type="match status" value="1"/>
</dbReference>
<dbReference type="EMBL" id="AYCK01013008">
    <property type="status" value="NOT_ANNOTATED_CDS"/>
    <property type="molecule type" value="Genomic_DNA"/>
</dbReference>
<dbReference type="InterPro" id="IPR029260">
    <property type="entry name" value="DSPn"/>
</dbReference>
<feature type="region of interest" description="Disordered" evidence="17">
    <location>
        <begin position="501"/>
        <end position="536"/>
    </location>
</feature>
<sequence length="588" mass="65388">VNRSPVPSTLFRMAEEREPRGAAELIKDRLYFATLRSKPKSTVNTHYFCTDDEFVYENFYADFGPLNLAMLYRYCCKLNKKLKSFTLTRKRIVHYTSFDQRKRANAAVLIGGYAVIYLKKTPEEAFRALISGSNAAYLPFRDASFGNCTYNLTVLDCLQGIRKALQHGFFDFETFDVDEYEHYERVENGDLNWIVPGKFLAFSGPHPKSRIENGYPLHAPEAYFPYFRKHGVTTIIRLNKKIYDGKRFTNAGFDHYDLFFIDGSTPNDTIVRRFLHVCENAQGAVAVHCKAGLGRTGTLIGCYLMKHYRFTAAEAIAWIRICRPGSVIGPQQNFLEDKQASLWLQSQHTLKGRIEDKTAHLISGLDELSLSSAHNANFLRSASAERLQEGDITDGSGLTQGDKLRALKSRRHPRPSVSGGAVRFEESKSHHRPSSPPLRLSKGSSQSPASILKPSKLPASSTSPAAKRIGRNSLSPMSNIRRSAFGSRLASSLGDLYAADAEEDENPAPSAPSPGYSGGPRGAQHEVNNNSTLYGGSAAPPAVKGYMRPQHQDVSAFRGHGPYSAMKGPSGRYLSRSIPSLQSEYIQY</sequence>
<evidence type="ECO:0000256" key="4">
    <source>
        <dbReference type="ARBA" id="ARBA00007315"/>
    </source>
</evidence>
<evidence type="ECO:0000256" key="15">
    <source>
        <dbReference type="ARBA" id="ARBA00047761"/>
    </source>
</evidence>